<dbReference type="Gene3D" id="2.70.98.10">
    <property type="match status" value="1"/>
</dbReference>
<dbReference type="Pfam" id="PF01263">
    <property type="entry name" value="Aldose_epim"/>
    <property type="match status" value="3"/>
</dbReference>
<feature type="region of interest" description="Disordered" evidence="1">
    <location>
        <begin position="497"/>
        <end position="517"/>
    </location>
</feature>
<dbReference type="Proteomes" id="UP000717515">
    <property type="component" value="Unassembled WGS sequence"/>
</dbReference>
<proteinExistence type="predicted"/>
<sequence length="571" mass="62855">MPVKTTTLATEPVLVQQHELVVTLVDPANAEHKGTAKANTFSAILLTYGATLTHVRYPDRWNQLQDVVLGFDNWKSYRDQGEPGELNPYFGAIIGRTASRIGRASFALESTYDPVLTHGAQGGQNAQSVSESTGPPHTPRAAKRPIQTQNQAQARYQEYEPRHTLEISNGVDCLHGGLEGFDKQHWTTIDVQQEDPSVTLQLISPHGQGGYPGRLVTRVQYKLTSLGELSVEYWAELEAERGGREKGDNLTMQDALDLHSTIVSLTSHTYWNLDGVLNPTDGTGVKAAEAILEGLINDDALEGQEQQQHQQEKVVALPNHLSVKNHTLWLSSRSIIELGARHPIPTGQIIDVSSSTKAEAGLLDFTGRMPGSGLGLNHVGPGLDRIPDGYGYDHVYALSPPEALLSHSSSLVCDIGIQGYFPCTPLVATLCSPQTGIRLDLMTSEPALVLYTAGYLDDHLLPQTKSKDLDMPSPLMISPSATPLLSPAHSFEATFATNEKQQEQQQQQPQQQQTRKRRISIVAKMGKFSGISLEPIRYPDAIHHRDWANMVTLHHNQKYRQRSVYKFSVAD</sequence>
<dbReference type="GO" id="GO:0006006">
    <property type="term" value="P:glucose metabolic process"/>
    <property type="evidence" value="ECO:0007669"/>
    <property type="project" value="TreeGrafter"/>
</dbReference>
<feature type="compositionally biased region" description="Polar residues" evidence="1">
    <location>
        <begin position="123"/>
        <end position="135"/>
    </location>
</feature>
<protein>
    <submittedName>
        <fullName evidence="2">Uncharacterized protein</fullName>
    </submittedName>
</protein>
<dbReference type="InterPro" id="IPR014718">
    <property type="entry name" value="GH-type_carb-bd"/>
</dbReference>
<name>A0A9P8A897_MORAP</name>
<evidence type="ECO:0000313" key="3">
    <source>
        <dbReference type="Proteomes" id="UP000717515"/>
    </source>
</evidence>
<dbReference type="InterPro" id="IPR008183">
    <property type="entry name" value="Aldose_1/G6P_1-epimerase"/>
</dbReference>
<organism evidence="2 3">
    <name type="scientific">Mortierella alpina</name>
    <name type="common">Oleaginous fungus</name>
    <name type="synonym">Mortierella renispora</name>
    <dbReference type="NCBI Taxonomy" id="64518"/>
    <lineage>
        <taxon>Eukaryota</taxon>
        <taxon>Fungi</taxon>
        <taxon>Fungi incertae sedis</taxon>
        <taxon>Mucoromycota</taxon>
        <taxon>Mortierellomycotina</taxon>
        <taxon>Mortierellomycetes</taxon>
        <taxon>Mortierellales</taxon>
        <taxon>Mortierellaceae</taxon>
        <taxon>Mortierella</taxon>
    </lineage>
</organism>
<evidence type="ECO:0000256" key="1">
    <source>
        <dbReference type="SAM" id="MobiDB-lite"/>
    </source>
</evidence>
<dbReference type="EMBL" id="JAIFTL010000025">
    <property type="protein sequence ID" value="KAG9326162.1"/>
    <property type="molecule type" value="Genomic_DNA"/>
</dbReference>
<accession>A0A9P8A897</accession>
<dbReference type="PANTHER" id="PTHR10091:SF0">
    <property type="entry name" value="GALACTOSE MUTAROTASE"/>
    <property type="match status" value="1"/>
</dbReference>
<gene>
    <name evidence="2" type="ORF">KVV02_005667</name>
</gene>
<reference evidence="2" key="1">
    <citation type="submission" date="2021-07" db="EMBL/GenBank/DDBJ databases">
        <title>Draft genome of Mortierella alpina, strain LL118, isolated from an aspen leaf litter sample.</title>
        <authorList>
            <person name="Yang S."/>
            <person name="Vinatzer B.A."/>
        </authorList>
    </citation>
    <scope>NUCLEOTIDE SEQUENCE</scope>
    <source>
        <strain evidence="2">LL118</strain>
    </source>
</reference>
<dbReference type="SUPFAM" id="SSF74650">
    <property type="entry name" value="Galactose mutarotase-like"/>
    <property type="match status" value="3"/>
</dbReference>
<dbReference type="PANTHER" id="PTHR10091">
    <property type="entry name" value="ALDOSE-1-EPIMERASE"/>
    <property type="match status" value="1"/>
</dbReference>
<comment type="caution">
    <text evidence="2">The sequence shown here is derived from an EMBL/GenBank/DDBJ whole genome shotgun (WGS) entry which is preliminary data.</text>
</comment>
<evidence type="ECO:0000313" key="2">
    <source>
        <dbReference type="EMBL" id="KAG9326162.1"/>
    </source>
</evidence>
<feature type="compositionally biased region" description="Low complexity" evidence="1">
    <location>
        <begin position="503"/>
        <end position="513"/>
    </location>
</feature>
<dbReference type="GO" id="GO:0030246">
    <property type="term" value="F:carbohydrate binding"/>
    <property type="evidence" value="ECO:0007669"/>
    <property type="project" value="InterPro"/>
</dbReference>
<dbReference type="InterPro" id="IPR011013">
    <property type="entry name" value="Gal_mutarotase_sf_dom"/>
</dbReference>
<dbReference type="AlphaFoldDB" id="A0A9P8A897"/>
<dbReference type="GO" id="GO:0033499">
    <property type="term" value="P:galactose catabolic process via UDP-galactose, Leloir pathway"/>
    <property type="evidence" value="ECO:0007669"/>
    <property type="project" value="TreeGrafter"/>
</dbReference>
<dbReference type="GO" id="GO:0004034">
    <property type="term" value="F:aldose 1-epimerase activity"/>
    <property type="evidence" value="ECO:0007669"/>
    <property type="project" value="TreeGrafter"/>
</dbReference>
<feature type="region of interest" description="Disordered" evidence="1">
    <location>
        <begin position="117"/>
        <end position="155"/>
    </location>
</feature>